<dbReference type="OrthoDB" id="399374at2"/>
<gene>
    <name evidence="1" type="ORF">BLA55_00960</name>
</gene>
<dbReference type="EMBL" id="CP017813">
    <property type="protein sequence ID" value="APJ38253.1"/>
    <property type="molecule type" value="Genomic_DNA"/>
</dbReference>
<dbReference type="InterPro" id="IPR054781">
    <property type="entry name" value="Asp23-rel"/>
</dbReference>
<sequence length="100" mass="11614">MNLVSVKYKSKQFYLVEESAFFQVIEKTIESLPNIKLKNEPRISFYSDENNISIHLNIKIKSKSKIDLEVKNLTSSLELEISKLIDIKPKNIQIAFSGFY</sequence>
<evidence type="ECO:0000313" key="1">
    <source>
        <dbReference type="EMBL" id="APJ38253.1"/>
    </source>
</evidence>
<keyword evidence="2" id="KW-1185">Reference proteome</keyword>
<organism evidence="1 2">
    <name type="scientific">Mycoplasmopsis pullorum</name>
    <dbReference type="NCBI Taxonomy" id="48003"/>
    <lineage>
        <taxon>Bacteria</taxon>
        <taxon>Bacillati</taxon>
        <taxon>Mycoplasmatota</taxon>
        <taxon>Mycoplasmoidales</taxon>
        <taxon>Metamycoplasmataceae</taxon>
        <taxon>Mycoplasmopsis</taxon>
    </lineage>
</organism>
<name>A0A1L4FRL6_9BACT</name>
<evidence type="ECO:0008006" key="3">
    <source>
        <dbReference type="Google" id="ProtNLM"/>
    </source>
</evidence>
<dbReference type="AlphaFoldDB" id="A0A1L4FRL6"/>
<dbReference type="STRING" id="48003.BLA55_00960"/>
<protein>
    <recommendedName>
        <fullName evidence="3">Asp23/Gls24 family envelope stress response protein</fullName>
    </recommendedName>
</protein>
<evidence type="ECO:0000313" key="2">
    <source>
        <dbReference type="Proteomes" id="UP000184322"/>
    </source>
</evidence>
<dbReference type="KEGG" id="mpul:BLA55_00960"/>
<accession>A0A1L4FRL6</accession>
<dbReference type="Proteomes" id="UP000184322">
    <property type="component" value="Chromosome"/>
</dbReference>
<dbReference type="NCBIfam" id="NF045836">
    <property type="entry name" value="MMB_0454_fam"/>
    <property type="match status" value="1"/>
</dbReference>
<proteinExistence type="predicted"/>
<reference evidence="2" key="1">
    <citation type="submission" date="2016-10" db="EMBL/GenBank/DDBJ databases">
        <authorList>
            <person name="Beylefeld A."/>
            <person name="Abolnik C."/>
        </authorList>
    </citation>
    <scope>NUCLEOTIDE SEQUENCE [LARGE SCALE GENOMIC DNA]</scope>
    <source>
        <strain evidence="2">B359_6</strain>
    </source>
</reference>
<dbReference type="RefSeq" id="WP_073372257.1">
    <property type="nucleotide sequence ID" value="NZ_CP017813.1"/>
</dbReference>